<comment type="caution">
    <text evidence="1">The sequence shown here is derived from an EMBL/GenBank/DDBJ whole genome shotgun (WGS) entry which is preliminary data.</text>
</comment>
<protein>
    <submittedName>
        <fullName evidence="1">Uncharacterized protein</fullName>
    </submittedName>
</protein>
<dbReference type="EMBL" id="JAJSOF020000011">
    <property type="protein sequence ID" value="KAJ4444538.1"/>
    <property type="molecule type" value="Genomic_DNA"/>
</dbReference>
<gene>
    <name evidence="1" type="ORF">ANN_06333</name>
</gene>
<accession>A0ABQ8TD95</accession>
<name>A0ABQ8TD95_PERAM</name>
<organism evidence="1 2">
    <name type="scientific">Periplaneta americana</name>
    <name type="common">American cockroach</name>
    <name type="synonym">Blatta americana</name>
    <dbReference type="NCBI Taxonomy" id="6978"/>
    <lineage>
        <taxon>Eukaryota</taxon>
        <taxon>Metazoa</taxon>
        <taxon>Ecdysozoa</taxon>
        <taxon>Arthropoda</taxon>
        <taxon>Hexapoda</taxon>
        <taxon>Insecta</taxon>
        <taxon>Pterygota</taxon>
        <taxon>Neoptera</taxon>
        <taxon>Polyneoptera</taxon>
        <taxon>Dictyoptera</taxon>
        <taxon>Blattodea</taxon>
        <taxon>Blattoidea</taxon>
        <taxon>Blattidae</taxon>
        <taxon>Blattinae</taxon>
        <taxon>Periplaneta</taxon>
    </lineage>
</organism>
<keyword evidence="2" id="KW-1185">Reference proteome</keyword>
<reference evidence="1 2" key="1">
    <citation type="journal article" date="2022" name="Allergy">
        <title>Genome assembly and annotation of Periplaneta americana reveal a comprehensive cockroach allergen profile.</title>
        <authorList>
            <person name="Wang L."/>
            <person name="Xiong Q."/>
            <person name="Saelim N."/>
            <person name="Wang L."/>
            <person name="Nong W."/>
            <person name="Wan A.T."/>
            <person name="Shi M."/>
            <person name="Liu X."/>
            <person name="Cao Q."/>
            <person name="Hui J.H.L."/>
            <person name="Sookrung N."/>
            <person name="Leung T.F."/>
            <person name="Tungtrongchitr A."/>
            <person name="Tsui S.K.W."/>
        </authorList>
    </citation>
    <scope>NUCLEOTIDE SEQUENCE [LARGE SCALE GENOMIC DNA]</scope>
    <source>
        <strain evidence="1">PWHHKU_190912</strain>
    </source>
</reference>
<evidence type="ECO:0000313" key="2">
    <source>
        <dbReference type="Proteomes" id="UP001148838"/>
    </source>
</evidence>
<dbReference type="InterPro" id="IPR036397">
    <property type="entry name" value="RNaseH_sf"/>
</dbReference>
<evidence type="ECO:0000313" key="1">
    <source>
        <dbReference type="EMBL" id="KAJ4444538.1"/>
    </source>
</evidence>
<dbReference type="Proteomes" id="UP001148838">
    <property type="component" value="Unassembled WGS sequence"/>
</dbReference>
<sequence>MSESNEILSDFDNIDNQDLDPNYQISEDVLLLPQQDTQEGYLKSKVYVNRLQRTDDLKIAISQKIANIHGKMLERATRNFRERLEECIERQTPFEGQFSRQFK</sequence>
<proteinExistence type="predicted"/>
<dbReference type="Gene3D" id="3.30.420.10">
    <property type="entry name" value="Ribonuclease H-like superfamily/Ribonuclease H"/>
    <property type="match status" value="1"/>
</dbReference>